<reference evidence="3" key="1">
    <citation type="submission" date="2019-06" db="EMBL/GenBank/DDBJ databases">
        <title>Complete mitochondrial genome sequencing of NWB CMS and Normal type.</title>
        <authorList>
            <person name="Zhang L."/>
            <person name="Wang Q."/>
            <person name="Wang Y."/>
        </authorList>
    </citation>
    <scope>NUCLEOTIDE SEQUENCE</scope>
    <source>
        <strain evidence="3">YB-B</strain>
    </source>
</reference>
<keyword evidence="3" id="KW-0496">Mitochondrion</keyword>
<feature type="signal peptide" evidence="2">
    <location>
        <begin position="1"/>
        <end position="17"/>
    </location>
</feature>
<dbReference type="AlphaFoldDB" id="A0A650GC01"/>
<evidence type="ECO:0000256" key="2">
    <source>
        <dbReference type="SAM" id="SignalP"/>
    </source>
</evidence>
<keyword evidence="2" id="KW-0732">Signal</keyword>
<accession>A0A650GC01</accession>
<feature type="region of interest" description="Disordered" evidence="1">
    <location>
        <begin position="44"/>
        <end position="64"/>
    </location>
</feature>
<gene>
    <name evidence="3" type="primary">orf89a</name>
</gene>
<proteinExistence type="predicted"/>
<feature type="chain" id="PRO_5024907327" description="Secreted protein" evidence="2">
    <location>
        <begin position="18"/>
        <end position="89"/>
    </location>
</feature>
<evidence type="ECO:0000256" key="1">
    <source>
        <dbReference type="SAM" id="MobiDB-lite"/>
    </source>
</evidence>
<name>A0A650GC01_RAPSA</name>
<sequence length="89" mass="10235">MPPLYFLLSQLFTLCFRIISLDLFQTNSLHSHLIHGNEENYMGSTLTPARTKGPDQAQTDRTRHKKSSFAQCLSDMEGGSFKRNFHLIF</sequence>
<evidence type="ECO:0008006" key="4">
    <source>
        <dbReference type="Google" id="ProtNLM"/>
    </source>
</evidence>
<geneLocation type="mitochondrion" evidence="3"/>
<evidence type="ECO:0000313" key="3">
    <source>
        <dbReference type="EMBL" id="QGW48501.1"/>
    </source>
</evidence>
<dbReference type="EMBL" id="MN056359">
    <property type="protein sequence ID" value="QGW48501.1"/>
    <property type="molecule type" value="Genomic_DNA"/>
</dbReference>
<protein>
    <recommendedName>
        <fullName evidence="4">Secreted protein</fullName>
    </recommendedName>
</protein>
<organism evidence="3">
    <name type="scientific">Raphanus sativus</name>
    <name type="common">Radish</name>
    <name type="synonym">Raphanus raphanistrum var. sativus</name>
    <dbReference type="NCBI Taxonomy" id="3726"/>
    <lineage>
        <taxon>Eukaryota</taxon>
        <taxon>Viridiplantae</taxon>
        <taxon>Streptophyta</taxon>
        <taxon>Embryophyta</taxon>
        <taxon>Tracheophyta</taxon>
        <taxon>Spermatophyta</taxon>
        <taxon>Magnoliopsida</taxon>
        <taxon>eudicotyledons</taxon>
        <taxon>Gunneridae</taxon>
        <taxon>Pentapetalae</taxon>
        <taxon>rosids</taxon>
        <taxon>malvids</taxon>
        <taxon>Brassicales</taxon>
        <taxon>Brassicaceae</taxon>
        <taxon>Brassiceae</taxon>
        <taxon>Raphanus</taxon>
    </lineage>
</organism>